<dbReference type="NCBIfam" id="TIGR01614">
    <property type="entry name" value="PME_inhib"/>
    <property type="match status" value="1"/>
</dbReference>
<keyword evidence="2" id="KW-1015">Disulfide bond</keyword>
<comment type="caution">
    <text evidence="5">The sequence shown here is derived from an EMBL/GenBank/DDBJ whole genome shotgun (WGS) entry which is preliminary data.</text>
</comment>
<proteinExistence type="inferred from homology"/>
<organism evidence="5 6">
    <name type="scientific">Parasponia andersonii</name>
    <name type="common">Sponia andersonii</name>
    <dbReference type="NCBI Taxonomy" id="3476"/>
    <lineage>
        <taxon>Eukaryota</taxon>
        <taxon>Viridiplantae</taxon>
        <taxon>Streptophyta</taxon>
        <taxon>Embryophyta</taxon>
        <taxon>Tracheophyta</taxon>
        <taxon>Spermatophyta</taxon>
        <taxon>Magnoliopsida</taxon>
        <taxon>eudicotyledons</taxon>
        <taxon>Gunneridae</taxon>
        <taxon>Pentapetalae</taxon>
        <taxon>rosids</taxon>
        <taxon>fabids</taxon>
        <taxon>Rosales</taxon>
        <taxon>Cannabaceae</taxon>
        <taxon>Parasponia</taxon>
    </lineage>
</organism>
<evidence type="ECO:0000313" key="6">
    <source>
        <dbReference type="Proteomes" id="UP000237105"/>
    </source>
</evidence>
<dbReference type="Proteomes" id="UP000237105">
    <property type="component" value="Unassembled WGS sequence"/>
</dbReference>
<evidence type="ECO:0000313" key="5">
    <source>
        <dbReference type="EMBL" id="PON49411.1"/>
    </source>
</evidence>
<comment type="similarity">
    <text evidence="3">Belongs to the PMEI family.</text>
</comment>
<dbReference type="EMBL" id="JXTB01000261">
    <property type="protein sequence ID" value="PON49411.1"/>
    <property type="molecule type" value="Genomic_DNA"/>
</dbReference>
<dbReference type="CDD" id="cd15801">
    <property type="entry name" value="PMEI-like_1"/>
    <property type="match status" value="1"/>
</dbReference>
<dbReference type="GO" id="GO:0046910">
    <property type="term" value="F:pectinesterase inhibitor activity"/>
    <property type="evidence" value="ECO:0007669"/>
    <property type="project" value="UniProtKB-ARBA"/>
</dbReference>
<dbReference type="OrthoDB" id="1899334at2759"/>
<evidence type="ECO:0000256" key="3">
    <source>
        <dbReference type="ARBA" id="ARBA00038471"/>
    </source>
</evidence>
<dbReference type="Gene3D" id="1.20.140.40">
    <property type="entry name" value="Invertase/pectin methylesterase inhibitor family protein"/>
    <property type="match status" value="1"/>
</dbReference>
<dbReference type="STRING" id="3476.A0A2P5BKV8"/>
<dbReference type="SMART" id="SM00856">
    <property type="entry name" value="PMEI"/>
    <property type="match status" value="1"/>
</dbReference>
<dbReference type="InterPro" id="IPR051955">
    <property type="entry name" value="PME_Inhibitor"/>
</dbReference>
<gene>
    <name evidence="5" type="ORF">PanWU01x14_229950</name>
</gene>
<reference evidence="6" key="1">
    <citation type="submission" date="2016-06" db="EMBL/GenBank/DDBJ databases">
        <title>Parallel loss of symbiosis genes in relatives of nitrogen-fixing non-legume Parasponia.</title>
        <authorList>
            <person name="Van Velzen R."/>
            <person name="Holmer R."/>
            <person name="Bu F."/>
            <person name="Rutten L."/>
            <person name="Van Zeijl A."/>
            <person name="Liu W."/>
            <person name="Santuari L."/>
            <person name="Cao Q."/>
            <person name="Sharma T."/>
            <person name="Shen D."/>
            <person name="Roswanjaya Y."/>
            <person name="Wardhani T."/>
            <person name="Kalhor M.S."/>
            <person name="Jansen J."/>
            <person name="Van den Hoogen J."/>
            <person name="Gungor B."/>
            <person name="Hartog M."/>
            <person name="Hontelez J."/>
            <person name="Verver J."/>
            <person name="Yang W.-C."/>
            <person name="Schijlen E."/>
            <person name="Repin R."/>
            <person name="Schilthuizen M."/>
            <person name="Schranz E."/>
            <person name="Heidstra R."/>
            <person name="Miyata K."/>
            <person name="Fedorova E."/>
            <person name="Kohlen W."/>
            <person name="Bisseling T."/>
            <person name="Smit S."/>
            <person name="Geurts R."/>
        </authorList>
    </citation>
    <scope>NUCLEOTIDE SEQUENCE [LARGE SCALE GENOMIC DNA]</scope>
    <source>
        <strain evidence="6">cv. WU1-14</strain>
    </source>
</reference>
<feature type="domain" description="Pectinesterase inhibitor" evidence="4">
    <location>
        <begin position="47"/>
        <end position="198"/>
    </location>
</feature>
<sequence length="203" mass="22212">MGNNRESEAQSQRMASFRACNEILGLIFLVCCLFPLMNHASSRLLLVDEDLVSSTCKKTLYFQLCVSSLRSDPQSQTSDLRGLATIALNLSIANGVNTLSYISALKSEASYNNGSQLQSILGCLSDCIDVYSDAIQNLQDSVPALNDKSYYSLQSLVSAAMTDSETCEDGFKEIKGSSSPLTEQNQYFSRLCSNFLAITTLLY</sequence>
<dbReference type="PANTHER" id="PTHR31080:SF291">
    <property type="entry name" value="OS08G0541800 PROTEIN"/>
    <property type="match status" value="1"/>
</dbReference>
<dbReference type="InterPro" id="IPR035513">
    <property type="entry name" value="Invertase/methylesterase_inhib"/>
</dbReference>
<dbReference type="InterPro" id="IPR006501">
    <property type="entry name" value="Pectinesterase_inhib_dom"/>
</dbReference>
<evidence type="ECO:0000256" key="2">
    <source>
        <dbReference type="ARBA" id="ARBA00023157"/>
    </source>
</evidence>
<evidence type="ECO:0000259" key="4">
    <source>
        <dbReference type="SMART" id="SM00856"/>
    </source>
</evidence>
<keyword evidence="1" id="KW-0732">Signal</keyword>
<keyword evidence="6" id="KW-1185">Reference proteome</keyword>
<accession>A0A2P5BKV8</accession>
<dbReference type="AlphaFoldDB" id="A0A2P5BKV8"/>
<dbReference type="FunFam" id="1.20.140.40:FF:000008">
    <property type="entry name" value="Invertase/pectin methylesterase inhibitor family protein"/>
    <property type="match status" value="1"/>
</dbReference>
<dbReference type="PANTHER" id="PTHR31080">
    <property type="entry name" value="PECTINESTERASE INHIBITOR-LIKE"/>
    <property type="match status" value="1"/>
</dbReference>
<protein>
    <submittedName>
        <fullName evidence="5">Pectinesterase inhibitor domain containing protein</fullName>
    </submittedName>
</protein>
<dbReference type="SUPFAM" id="SSF101148">
    <property type="entry name" value="Plant invertase/pectin methylesterase inhibitor"/>
    <property type="match status" value="1"/>
</dbReference>
<evidence type="ECO:0000256" key="1">
    <source>
        <dbReference type="ARBA" id="ARBA00022729"/>
    </source>
</evidence>
<name>A0A2P5BKV8_PARAD</name>
<dbReference type="Pfam" id="PF04043">
    <property type="entry name" value="PMEI"/>
    <property type="match status" value="1"/>
</dbReference>